<proteinExistence type="predicted"/>
<name>A0AAQ3MSM6_VIGMU</name>
<sequence>MRSVVRLQQRRVVSTHLFHTETKLITDIFSFFLSFWFFDSILPLELNDLRDVDWITINAIRPRPINRCFDVSVALPHGTVAFKPTPERYLPHPISSLHPSL</sequence>
<keyword evidence="2" id="KW-1185">Reference proteome</keyword>
<gene>
    <name evidence="1" type="ORF">V8G54_028421</name>
</gene>
<reference evidence="1 2" key="1">
    <citation type="journal article" date="2023" name="Life. Sci Alliance">
        <title>Evolutionary insights into 3D genome organization and epigenetic landscape of Vigna mungo.</title>
        <authorList>
            <person name="Junaid A."/>
            <person name="Singh B."/>
            <person name="Bhatia S."/>
        </authorList>
    </citation>
    <scope>NUCLEOTIDE SEQUENCE [LARGE SCALE GENOMIC DNA]</scope>
    <source>
        <strain evidence="1">Urdbean</strain>
    </source>
</reference>
<dbReference type="AlphaFoldDB" id="A0AAQ3MSM6"/>
<protein>
    <submittedName>
        <fullName evidence="1">Uncharacterized protein</fullName>
    </submittedName>
</protein>
<evidence type="ECO:0000313" key="1">
    <source>
        <dbReference type="EMBL" id="WVY96270.1"/>
    </source>
</evidence>
<organism evidence="1 2">
    <name type="scientific">Vigna mungo</name>
    <name type="common">Black gram</name>
    <name type="synonym">Phaseolus mungo</name>
    <dbReference type="NCBI Taxonomy" id="3915"/>
    <lineage>
        <taxon>Eukaryota</taxon>
        <taxon>Viridiplantae</taxon>
        <taxon>Streptophyta</taxon>
        <taxon>Embryophyta</taxon>
        <taxon>Tracheophyta</taxon>
        <taxon>Spermatophyta</taxon>
        <taxon>Magnoliopsida</taxon>
        <taxon>eudicotyledons</taxon>
        <taxon>Gunneridae</taxon>
        <taxon>Pentapetalae</taxon>
        <taxon>rosids</taxon>
        <taxon>fabids</taxon>
        <taxon>Fabales</taxon>
        <taxon>Fabaceae</taxon>
        <taxon>Papilionoideae</taxon>
        <taxon>50 kb inversion clade</taxon>
        <taxon>NPAAA clade</taxon>
        <taxon>indigoferoid/millettioid clade</taxon>
        <taxon>Phaseoleae</taxon>
        <taxon>Vigna</taxon>
    </lineage>
</organism>
<evidence type="ECO:0000313" key="2">
    <source>
        <dbReference type="Proteomes" id="UP001374535"/>
    </source>
</evidence>
<dbReference type="Proteomes" id="UP001374535">
    <property type="component" value="Chromosome 9"/>
</dbReference>
<dbReference type="EMBL" id="CP144692">
    <property type="protein sequence ID" value="WVY96270.1"/>
    <property type="molecule type" value="Genomic_DNA"/>
</dbReference>
<accession>A0AAQ3MSM6</accession>